<evidence type="ECO:0000313" key="3">
    <source>
        <dbReference type="EMBL" id="SFQ69201.1"/>
    </source>
</evidence>
<feature type="coiled-coil region" evidence="1">
    <location>
        <begin position="102"/>
        <end position="129"/>
    </location>
</feature>
<dbReference type="STRING" id="93684.SAMN05421853_12315"/>
<proteinExistence type="predicted"/>
<dbReference type="EMBL" id="FOXV01000023">
    <property type="protein sequence ID" value="SFQ69201.1"/>
    <property type="molecule type" value="Genomic_DNA"/>
</dbReference>
<evidence type="ECO:0000256" key="1">
    <source>
        <dbReference type="SAM" id="Coils"/>
    </source>
</evidence>
<feature type="region of interest" description="Disordered" evidence="2">
    <location>
        <begin position="51"/>
        <end position="98"/>
    </location>
</feature>
<evidence type="ECO:0000313" key="4">
    <source>
        <dbReference type="Proteomes" id="UP000243106"/>
    </source>
</evidence>
<protein>
    <recommendedName>
        <fullName evidence="5">Helix-turn-helix domain-containing protein</fullName>
    </recommendedName>
</protein>
<feature type="region of interest" description="Disordered" evidence="2">
    <location>
        <begin position="223"/>
        <end position="256"/>
    </location>
</feature>
<keyword evidence="1" id="KW-0175">Coiled coil</keyword>
<accession>A0A1I6AKF5</accession>
<evidence type="ECO:0000256" key="2">
    <source>
        <dbReference type="SAM" id="MobiDB-lite"/>
    </source>
</evidence>
<reference evidence="4" key="1">
    <citation type="submission" date="2016-10" db="EMBL/GenBank/DDBJ databases">
        <authorList>
            <person name="Varghese N."/>
            <person name="Submissions S."/>
        </authorList>
    </citation>
    <scope>NUCLEOTIDE SEQUENCE [LARGE SCALE GENOMIC DNA]</scope>
    <source>
        <strain evidence="4">JCM 10271</strain>
    </source>
</reference>
<name>A0A1I6AKF5_9RHOB</name>
<dbReference type="AlphaFoldDB" id="A0A1I6AKF5"/>
<evidence type="ECO:0008006" key="5">
    <source>
        <dbReference type="Google" id="ProtNLM"/>
    </source>
</evidence>
<feature type="compositionally biased region" description="Acidic residues" evidence="2">
    <location>
        <begin position="223"/>
        <end position="251"/>
    </location>
</feature>
<keyword evidence="4" id="KW-1185">Reference proteome</keyword>
<feature type="compositionally biased region" description="Acidic residues" evidence="2">
    <location>
        <begin position="87"/>
        <end position="98"/>
    </location>
</feature>
<sequence length="298" mass="33838">MKHATFYAAAYANVSDTTVRKAIRNGQLRAARNDRGAWEITPQGLRGWWDRHCPTEPQGPYSSQVETATPDVETEMPEQLSQFLPPPDDDITDSDNDDDQSFAELKAELEELTAKIEEEEAQEKAESDTHMTIREASRRLGVEPEFLLEEIRKSFLVVEPHPADTGPAMIPIHGMGGIEYWDKSRRKILMRRQTAEELRAETVSAEDADLFAVDEMKADVDGQVDTESDDDAWLDEPWADDDIYDDGIDDEESRHEEEIKRIEELTSQMVKLTEAISGLSDRLDTATSPQRRRILGIF</sequence>
<dbReference type="Proteomes" id="UP000243106">
    <property type="component" value="Unassembled WGS sequence"/>
</dbReference>
<gene>
    <name evidence="3" type="ORF">SAMN05421853_12315</name>
</gene>
<organism evidence="3 4">
    <name type="scientific">Roseivivax halotolerans</name>
    <dbReference type="NCBI Taxonomy" id="93684"/>
    <lineage>
        <taxon>Bacteria</taxon>
        <taxon>Pseudomonadati</taxon>
        <taxon>Pseudomonadota</taxon>
        <taxon>Alphaproteobacteria</taxon>
        <taxon>Rhodobacterales</taxon>
        <taxon>Roseobacteraceae</taxon>
        <taxon>Roseivivax</taxon>
    </lineage>
</organism>
<dbReference type="RefSeq" id="WP_139218754.1">
    <property type="nucleotide sequence ID" value="NZ_FOXV01000023.1"/>
</dbReference>